<dbReference type="InterPro" id="IPR020846">
    <property type="entry name" value="MFS_dom"/>
</dbReference>
<evidence type="ECO:0000259" key="7">
    <source>
        <dbReference type="PROSITE" id="PS50850"/>
    </source>
</evidence>
<evidence type="ECO:0000313" key="8">
    <source>
        <dbReference type="EMBL" id="VDN58725.1"/>
    </source>
</evidence>
<accession>A0A3P7PXR4</accession>
<feature type="transmembrane region" description="Helical" evidence="6">
    <location>
        <begin position="121"/>
        <end position="140"/>
    </location>
</feature>
<keyword evidence="5 6" id="KW-0472">Membrane</keyword>
<keyword evidence="9" id="KW-1185">Reference proteome</keyword>
<evidence type="ECO:0000256" key="1">
    <source>
        <dbReference type="ARBA" id="ARBA00004141"/>
    </source>
</evidence>
<gene>
    <name evidence="8" type="ORF">DME_LOCUS8698</name>
</gene>
<feature type="transmembrane region" description="Helical" evidence="6">
    <location>
        <begin position="146"/>
        <end position="167"/>
    </location>
</feature>
<dbReference type="OrthoDB" id="4540492at2759"/>
<dbReference type="Pfam" id="PF00083">
    <property type="entry name" value="Sugar_tr"/>
    <property type="match status" value="1"/>
</dbReference>
<organism evidence="8 9">
    <name type="scientific">Dracunculus medinensis</name>
    <name type="common">Guinea worm</name>
    <dbReference type="NCBI Taxonomy" id="318479"/>
    <lineage>
        <taxon>Eukaryota</taxon>
        <taxon>Metazoa</taxon>
        <taxon>Ecdysozoa</taxon>
        <taxon>Nematoda</taxon>
        <taxon>Chromadorea</taxon>
        <taxon>Rhabditida</taxon>
        <taxon>Spirurina</taxon>
        <taxon>Dracunculoidea</taxon>
        <taxon>Dracunculidae</taxon>
        <taxon>Dracunculus</taxon>
    </lineage>
</organism>
<proteinExistence type="inferred from homology"/>
<dbReference type="InterPro" id="IPR005828">
    <property type="entry name" value="MFS_sugar_transport-like"/>
</dbReference>
<dbReference type="STRING" id="318479.A0A3P7PXR4"/>
<evidence type="ECO:0000256" key="5">
    <source>
        <dbReference type="ARBA" id="ARBA00023136"/>
    </source>
</evidence>
<dbReference type="Proteomes" id="UP000274756">
    <property type="component" value="Unassembled WGS sequence"/>
</dbReference>
<feature type="transmembrane region" description="Helical" evidence="6">
    <location>
        <begin position="259"/>
        <end position="279"/>
    </location>
</feature>
<dbReference type="SUPFAM" id="SSF103473">
    <property type="entry name" value="MFS general substrate transporter"/>
    <property type="match status" value="1"/>
</dbReference>
<evidence type="ECO:0000256" key="4">
    <source>
        <dbReference type="ARBA" id="ARBA00022989"/>
    </source>
</evidence>
<evidence type="ECO:0000313" key="9">
    <source>
        <dbReference type="Proteomes" id="UP000274756"/>
    </source>
</evidence>
<evidence type="ECO:0000256" key="3">
    <source>
        <dbReference type="ARBA" id="ARBA00022692"/>
    </source>
</evidence>
<feature type="domain" description="Major facilitator superfamily (MFS) profile" evidence="7">
    <location>
        <begin position="1"/>
        <end position="397"/>
    </location>
</feature>
<evidence type="ECO:0000256" key="2">
    <source>
        <dbReference type="ARBA" id="ARBA00010992"/>
    </source>
</evidence>
<evidence type="ECO:0000256" key="6">
    <source>
        <dbReference type="SAM" id="Phobius"/>
    </source>
</evidence>
<name>A0A3P7PXR4_DRAME</name>
<sequence length="404" mass="45081">MLPAALPFLQTFFNNSGNNADQLWEWLVSMRKYGLALGSLASIYISIICGRKWPITIGMIIQLIGGVMCLFIKLGYCGIVAAFIGRFLNGFGSAILQTIGVSMMSEIPSVYCRGRVLASNVLWACAGELFGFFIGTDYALGTEQLWPIALFAPLALLPCCVIILYISAESPRFFILRDKIKEAKQSLKFYQVNLFRISIIPHKNPTKLILTRFSSGTFLKPLLIALFTQCFVHIDDWLWITYSTQAFINFGYDARTSQITTLLMAIPAVFISISLVFYFESFTRRSLLIAPTIGSILCSLLQKIKKIAIPILASIDLCMAALASESAYTVVPELFRLSDRTFGISLVIFLQNVYGGLLTTVILSIMNSNGLEYILIPLIVNNYCYILGIYFFLPETSGKTFKVR</sequence>
<keyword evidence="3 6" id="KW-0812">Transmembrane</keyword>
<dbReference type="Gene3D" id="1.20.1250.20">
    <property type="entry name" value="MFS general substrate transporter like domains"/>
    <property type="match status" value="1"/>
</dbReference>
<comment type="similarity">
    <text evidence="2">Belongs to the major facilitator superfamily. Sugar transporter (TC 2.A.1.1) family.</text>
</comment>
<protein>
    <recommendedName>
        <fullName evidence="7">Major facilitator superfamily (MFS) profile domain-containing protein</fullName>
    </recommendedName>
</protein>
<dbReference type="GO" id="GO:0016020">
    <property type="term" value="C:membrane"/>
    <property type="evidence" value="ECO:0007669"/>
    <property type="project" value="UniProtKB-SubCell"/>
</dbReference>
<dbReference type="PANTHER" id="PTHR48022:SF2">
    <property type="entry name" value="PLASTIDIC GLUCOSE TRANSPORTER 4"/>
    <property type="match status" value="1"/>
</dbReference>
<dbReference type="InterPro" id="IPR036259">
    <property type="entry name" value="MFS_trans_sf"/>
</dbReference>
<feature type="transmembrane region" description="Helical" evidence="6">
    <location>
        <begin position="33"/>
        <end position="51"/>
    </location>
</feature>
<keyword evidence="4 6" id="KW-1133">Transmembrane helix</keyword>
<dbReference type="PANTHER" id="PTHR48022">
    <property type="entry name" value="PLASTIDIC GLUCOSE TRANSPORTER 4"/>
    <property type="match status" value="1"/>
</dbReference>
<dbReference type="EMBL" id="UYYG01001171">
    <property type="protein sequence ID" value="VDN58725.1"/>
    <property type="molecule type" value="Genomic_DNA"/>
</dbReference>
<feature type="transmembrane region" description="Helical" evidence="6">
    <location>
        <begin position="90"/>
        <end position="109"/>
    </location>
</feature>
<dbReference type="PROSITE" id="PS50850">
    <property type="entry name" value="MFS"/>
    <property type="match status" value="1"/>
</dbReference>
<feature type="transmembrane region" description="Helical" evidence="6">
    <location>
        <begin position="63"/>
        <end position="84"/>
    </location>
</feature>
<dbReference type="GO" id="GO:0005351">
    <property type="term" value="F:carbohydrate:proton symporter activity"/>
    <property type="evidence" value="ECO:0007669"/>
    <property type="project" value="TreeGrafter"/>
</dbReference>
<feature type="transmembrane region" description="Helical" evidence="6">
    <location>
        <begin position="373"/>
        <end position="393"/>
    </location>
</feature>
<dbReference type="InterPro" id="IPR050360">
    <property type="entry name" value="MFS_Sugar_Transporters"/>
</dbReference>
<reference evidence="8 9" key="1">
    <citation type="submission" date="2018-11" db="EMBL/GenBank/DDBJ databases">
        <authorList>
            <consortium name="Pathogen Informatics"/>
        </authorList>
    </citation>
    <scope>NUCLEOTIDE SEQUENCE [LARGE SCALE GENOMIC DNA]</scope>
</reference>
<comment type="subcellular location">
    <subcellularLocation>
        <location evidence="1">Membrane</location>
        <topology evidence="1">Multi-pass membrane protein</topology>
    </subcellularLocation>
</comment>
<feature type="transmembrane region" description="Helical" evidence="6">
    <location>
        <begin position="342"/>
        <end position="366"/>
    </location>
</feature>
<dbReference type="AlphaFoldDB" id="A0A3P7PXR4"/>